<protein>
    <submittedName>
        <fullName evidence="1">Uncharacterized protein</fullName>
    </submittedName>
</protein>
<evidence type="ECO:0000313" key="2">
    <source>
        <dbReference type="Proteomes" id="UP001178507"/>
    </source>
</evidence>
<sequence length="474" mass="52925">MPRPPAKVGKSDLAILEAAGVTLEDLQHWEDCGETGCDRRNIPEWHKKLQAGTSGKTWLCSAVGPDGAWTLQCWVCKAAKVDSAWSTGVATKLLGNMQRHHKSHQHQEALAKLGLGEFEQDLETAEDFQKVMKSRKETGALRQGVAGVGGRKKITQMQYCLGRALFTLDQEFLRNAQVIAISEDVRQHKVLIRYAACDSNLQIRSGLLGYFELGTHSGNIGLRKAMKVALEVFCLDFDGEVDRGLLEHIADKVELFTADAASDEQLAQGLFANLRFVTKDRAHASTRLLERPWQADSELSRIVDQLALGRSVVRRIHNSPHLSTIFAQYCQQMNDAPLTGARIKNLSVAKQRFASISKPVGRRVLYLEALLNTIVWILVNRGPSTDEGKLAIEFLEVMGEEQLVLAGMISDLSDECMRLVRYFDGDYDLAGTCVQLKCFMVRIHFLVNQGRIFDTVGYTQRCIHQLQNARGFIV</sequence>
<organism evidence="1 2">
    <name type="scientific">Effrenium voratum</name>
    <dbReference type="NCBI Taxonomy" id="2562239"/>
    <lineage>
        <taxon>Eukaryota</taxon>
        <taxon>Sar</taxon>
        <taxon>Alveolata</taxon>
        <taxon>Dinophyceae</taxon>
        <taxon>Suessiales</taxon>
        <taxon>Symbiodiniaceae</taxon>
        <taxon>Effrenium</taxon>
    </lineage>
</organism>
<accession>A0AA36MW11</accession>
<keyword evidence="2" id="KW-1185">Reference proteome</keyword>
<comment type="caution">
    <text evidence="1">The sequence shown here is derived from an EMBL/GenBank/DDBJ whole genome shotgun (WGS) entry which is preliminary data.</text>
</comment>
<gene>
    <name evidence="1" type="ORF">EVOR1521_LOCUS12343</name>
</gene>
<proteinExistence type="predicted"/>
<name>A0AA36MW11_9DINO</name>
<reference evidence="1" key="1">
    <citation type="submission" date="2023-08" db="EMBL/GenBank/DDBJ databases">
        <authorList>
            <person name="Chen Y."/>
            <person name="Shah S."/>
            <person name="Dougan E. K."/>
            <person name="Thang M."/>
            <person name="Chan C."/>
        </authorList>
    </citation>
    <scope>NUCLEOTIDE SEQUENCE</scope>
</reference>
<evidence type="ECO:0000313" key="1">
    <source>
        <dbReference type="EMBL" id="CAJ1385832.1"/>
    </source>
</evidence>
<dbReference type="AlphaFoldDB" id="A0AA36MW11"/>
<dbReference type="EMBL" id="CAUJNA010001290">
    <property type="protein sequence ID" value="CAJ1385832.1"/>
    <property type="molecule type" value="Genomic_DNA"/>
</dbReference>
<dbReference type="Proteomes" id="UP001178507">
    <property type="component" value="Unassembled WGS sequence"/>
</dbReference>